<dbReference type="OrthoDB" id="5986190at2759"/>
<accession>A0A9P4KAL9</accession>
<evidence type="ECO:0000313" key="1">
    <source>
        <dbReference type="EMBL" id="KAF2264950.1"/>
    </source>
</evidence>
<sequence length="52" mass="5757">KDAEGLFVQVIEARKSKPRRKHPDTLTGMKNLACTFKGLGEVNKAISLIQDC</sequence>
<dbReference type="EMBL" id="ML986612">
    <property type="protein sequence ID" value="KAF2264950.1"/>
    <property type="molecule type" value="Genomic_DNA"/>
</dbReference>
<dbReference type="InterPro" id="IPR011990">
    <property type="entry name" value="TPR-like_helical_dom_sf"/>
</dbReference>
<feature type="non-terminal residue" evidence="1">
    <location>
        <position position="52"/>
    </location>
</feature>
<comment type="caution">
    <text evidence="1">The sequence shown here is derived from an EMBL/GenBank/DDBJ whole genome shotgun (WGS) entry which is preliminary data.</text>
</comment>
<dbReference type="Gene3D" id="1.25.40.10">
    <property type="entry name" value="Tetratricopeptide repeat domain"/>
    <property type="match status" value="1"/>
</dbReference>
<name>A0A9P4KAL9_9PLEO</name>
<proteinExistence type="predicted"/>
<protein>
    <submittedName>
        <fullName evidence="1">Uncharacterized protein</fullName>
    </submittedName>
</protein>
<feature type="non-terminal residue" evidence="1">
    <location>
        <position position="1"/>
    </location>
</feature>
<dbReference type="AlphaFoldDB" id="A0A9P4KAL9"/>
<dbReference type="Proteomes" id="UP000800093">
    <property type="component" value="Unassembled WGS sequence"/>
</dbReference>
<evidence type="ECO:0000313" key="2">
    <source>
        <dbReference type="Proteomes" id="UP000800093"/>
    </source>
</evidence>
<gene>
    <name evidence="1" type="ORF">CC78DRAFT_427432</name>
</gene>
<keyword evidence="2" id="KW-1185">Reference proteome</keyword>
<reference evidence="2" key="1">
    <citation type="journal article" date="2020" name="Stud. Mycol.">
        <title>101 Dothideomycetes genomes: A test case for predicting lifestyles and emergence of pathogens.</title>
        <authorList>
            <person name="Haridas S."/>
            <person name="Albert R."/>
            <person name="Binder M."/>
            <person name="Bloem J."/>
            <person name="LaButti K."/>
            <person name="Salamov A."/>
            <person name="Andreopoulos B."/>
            <person name="Baker S."/>
            <person name="Barry K."/>
            <person name="Bills G."/>
            <person name="Bluhm B."/>
            <person name="Cannon C."/>
            <person name="Castanera R."/>
            <person name="Culley D."/>
            <person name="Daum C."/>
            <person name="Ezra D."/>
            <person name="Gonzalez J."/>
            <person name="Henrissat B."/>
            <person name="Kuo A."/>
            <person name="Liang C."/>
            <person name="Lipzen A."/>
            <person name="Lutzoni F."/>
            <person name="Magnuson J."/>
            <person name="Mondo S."/>
            <person name="Nolan M."/>
            <person name="Ohm R."/>
            <person name="Pangilinan J."/>
            <person name="Park H.-J."/>
            <person name="Ramirez L."/>
            <person name="Alfaro M."/>
            <person name="Sun H."/>
            <person name="Tritt A."/>
            <person name="Yoshinaga Y."/>
            <person name="Zwiers L.-H."/>
            <person name="Turgeon B."/>
            <person name="Goodwin S."/>
            <person name="Spatafora J."/>
            <person name="Crous P."/>
            <person name="Grigoriev I."/>
        </authorList>
    </citation>
    <scope>NUCLEOTIDE SEQUENCE [LARGE SCALE GENOMIC DNA]</scope>
    <source>
        <strain evidence="2">CBS 304.66</strain>
    </source>
</reference>
<organism evidence="1 2">
    <name type="scientific">Lojkania enalia</name>
    <dbReference type="NCBI Taxonomy" id="147567"/>
    <lineage>
        <taxon>Eukaryota</taxon>
        <taxon>Fungi</taxon>
        <taxon>Dikarya</taxon>
        <taxon>Ascomycota</taxon>
        <taxon>Pezizomycotina</taxon>
        <taxon>Dothideomycetes</taxon>
        <taxon>Pleosporomycetidae</taxon>
        <taxon>Pleosporales</taxon>
        <taxon>Pleosporales incertae sedis</taxon>
        <taxon>Lojkania</taxon>
    </lineage>
</organism>